<dbReference type="PANTHER" id="PTHR30575">
    <property type="entry name" value="PEPTIDASE M20"/>
    <property type="match status" value="1"/>
</dbReference>
<dbReference type="SUPFAM" id="SSF53187">
    <property type="entry name" value="Zn-dependent exopeptidases"/>
    <property type="match status" value="1"/>
</dbReference>
<dbReference type="NCBIfam" id="TIGR01891">
    <property type="entry name" value="amidohydrolases"/>
    <property type="match status" value="1"/>
</dbReference>
<dbReference type="EMBL" id="CP065856">
    <property type="protein sequence ID" value="QPV62135.1"/>
    <property type="molecule type" value="Genomic_DNA"/>
</dbReference>
<dbReference type="Pfam" id="PF01546">
    <property type="entry name" value="Peptidase_M20"/>
    <property type="match status" value="1"/>
</dbReference>
<dbReference type="KEGG" id="hlt:I7X12_15495"/>
<dbReference type="InterPro" id="IPR002933">
    <property type="entry name" value="Peptidase_M20"/>
</dbReference>
<dbReference type="SUPFAM" id="SSF55031">
    <property type="entry name" value="Bacterial exopeptidase dimerisation domain"/>
    <property type="match status" value="1"/>
</dbReference>
<dbReference type="PANTHER" id="PTHR30575:SF3">
    <property type="entry name" value="PEPTIDASE M20 DIMERISATION DOMAIN-CONTAINING PROTEIN"/>
    <property type="match status" value="1"/>
</dbReference>
<protein>
    <submittedName>
        <fullName evidence="3">Amidohydrolase</fullName>
    </submittedName>
</protein>
<dbReference type="GO" id="GO:0046872">
    <property type="term" value="F:metal ion binding"/>
    <property type="evidence" value="ECO:0007669"/>
    <property type="project" value="UniProtKB-KW"/>
</dbReference>
<keyword evidence="1" id="KW-0464">Manganese</keyword>
<dbReference type="OrthoDB" id="247417at2157"/>
<dbReference type="Proteomes" id="UP000595001">
    <property type="component" value="Chromosome"/>
</dbReference>
<dbReference type="Pfam" id="PF07687">
    <property type="entry name" value="M20_dimer"/>
    <property type="match status" value="1"/>
</dbReference>
<keyword evidence="3" id="KW-0378">Hydrolase</keyword>
<name>A0A7T3FWT0_9EURY</name>
<sequence length="426" mass="45270">MSQPSRERLVELRREFHRKPEPAWREFWTTARIVDELEPIDVDEVLVGPEVLAEGERIGVPDDEELDRWYRQAEEVGANPETLERLRGGYTGAAAVLERGSGPTVALRVDIDGLPRAESTDDDHVPAREGFRSEHEGAMHACGHDAHATIGLGVLEAVADSDFAGTLKVLFQPAEESVGGGKPVAESGLLDDVDYLLAVHVGLDHPTGEVVAGVEGFLAVHQFRADFSGESAHAGGRPASGRNAVQAMATAVQNLYAIPRHEDGVTRVNAGTVGGGSATNVIPEEAHIEGEVRGETTALMEYMRGRAHSVLEGAAAMHDCEVEVTPDGEAPGGESDDAVVDVVETIAGRTTGVDSVLRNDDLGGSEDATFLMNRVQERGGRAAYVGVGTDHPGGHHTATFDVDEDSLVVGVDVLTETILALARDRP</sequence>
<dbReference type="InterPro" id="IPR011650">
    <property type="entry name" value="Peptidase_M20_dimer"/>
</dbReference>
<keyword evidence="4" id="KW-1185">Reference proteome</keyword>
<organism evidence="3 4">
    <name type="scientific">Halosimplex litoreum</name>
    <dbReference type="NCBI Taxonomy" id="1198301"/>
    <lineage>
        <taxon>Archaea</taxon>
        <taxon>Methanobacteriati</taxon>
        <taxon>Methanobacteriota</taxon>
        <taxon>Stenosarchaea group</taxon>
        <taxon>Halobacteria</taxon>
        <taxon>Halobacteriales</taxon>
        <taxon>Haloarculaceae</taxon>
        <taxon>Halosimplex</taxon>
    </lineage>
</organism>
<gene>
    <name evidence="3" type="ORF">I7X12_15495</name>
</gene>
<dbReference type="InterPro" id="IPR052030">
    <property type="entry name" value="Peptidase_M20/M20A_hydrolases"/>
</dbReference>
<comment type="cofactor">
    <cofactor evidence="1">
        <name>Mn(2+)</name>
        <dbReference type="ChEBI" id="CHEBI:29035"/>
    </cofactor>
    <text evidence="1">The Mn(2+) ion enhances activity.</text>
</comment>
<evidence type="ECO:0000313" key="4">
    <source>
        <dbReference type="Proteomes" id="UP000595001"/>
    </source>
</evidence>
<evidence type="ECO:0000259" key="2">
    <source>
        <dbReference type="Pfam" id="PF07687"/>
    </source>
</evidence>
<keyword evidence="1" id="KW-0479">Metal-binding</keyword>
<dbReference type="Gene3D" id="3.40.630.10">
    <property type="entry name" value="Zn peptidases"/>
    <property type="match status" value="2"/>
</dbReference>
<feature type="binding site" evidence="1">
    <location>
        <position position="142"/>
    </location>
    <ligand>
        <name>Mn(2+)</name>
        <dbReference type="ChEBI" id="CHEBI:29035"/>
        <label>2</label>
    </ligand>
</feature>
<accession>A0A7T3FWT0</accession>
<dbReference type="GeneID" id="60589926"/>
<dbReference type="GO" id="GO:0046657">
    <property type="term" value="P:folic acid catabolic process"/>
    <property type="evidence" value="ECO:0007669"/>
    <property type="project" value="TreeGrafter"/>
</dbReference>
<dbReference type="PIRSF" id="PIRSF005962">
    <property type="entry name" value="Pept_M20D_amidohydro"/>
    <property type="match status" value="1"/>
</dbReference>
<feature type="binding site" evidence="1">
    <location>
        <position position="176"/>
    </location>
    <ligand>
        <name>Mn(2+)</name>
        <dbReference type="ChEBI" id="CHEBI:29035"/>
        <label>2</label>
    </ligand>
</feature>
<dbReference type="AlphaFoldDB" id="A0A7T3FWT0"/>
<feature type="domain" description="Peptidase M20 dimerisation" evidence="2">
    <location>
        <begin position="222"/>
        <end position="298"/>
    </location>
</feature>
<evidence type="ECO:0000256" key="1">
    <source>
        <dbReference type="PIRSR" id="PIRSR005962-1"/>
    </source>
</evidence>
<proteinExistence type="predicted"/>
<dbReference type="GO" id="GO:0016805">
    <property type="term" value="F:dipeptidase activity"/>
    <property type="evidence" value="ECO:0007669"/>
    <property type="project" value="TreeGrafter"/>
</dbReference>
<dbReference type="InterPro" id="IPR017439">
    <property type="entry name" value="Amidohydrolase"/>
</dbReference>
<reference evidence="3 4" key="1">
    <citation type="submission" date="2020-12" db="EMBL/GenBank/DDBJ databases">
        <title>Halosimplex halophilum sp. nov. and Halosimplex salinum sp. nov., two new members of the genus Halosimplex.</title>
        <authorList>
            <person name="Cui H.L."/>
        </authorList>
    </citation>
    <scope>NUCLEOTIDE SEQUENCE [LARGE SCALE GENOMIC DNA]</scope>
    <source>
        <strain evidence="3 4">YGH94</strain>
    </source>
</reference>
<dbReference type="GO" id="GO:0071713">
    <property type="term" value="F:para-aminobenzoyl-glutamate hydrolase activity"/>
    <property type="evidence" value="ECO:0007669"/>
    <property type="project" value="TreeGrafter"/>
</dbReference>
<dbReference type="GO" id="GO:0005737">
    <property type="term" value="C:cytoplasm"/>
    <property type="evidence" value="ECO:0007669"/>
    <property type="project" value="TreeGrafter"/>
</dbReference>
<evidence type="ECO:0000313" key="3">
    <source>
        <dbReference type="EMBL" id="QPV62135.1"/>
    </source>
</evidence>
<feature type="binding site" evidence="1">
    <location>
        <position position="396"/>
    </location>
    <ligand>
        <name>Mn(2+)</name>
        <dbReference type="ChEBI" id="CHEBI:29035"/>
        <label>2</label>
    </ligand>
</feature>
<dbReference type="RefSeq" id="WP_198060950.1">
    <property type="nucleotide sequence ID" value="NZ_CP065856.1"/>
</dbReference>
<feature type="binding site" evidence="1">
    <location>
        <position position="200"/>
    </location>
    <ligand>
        <name>Mn(2+)</name>
        <dbReference type="ChEBI" id="CHEBI:29035"/>
        <label>2</label>
    </ligand>
</feature>
<feature type="binding site" evidence="1">
    <location>
        <position position="144"/>
    </location>
    <ligand>
        <name>Mn(2+)</name>
        <dbReference type="ChEBI" id="CHEBI:29035"/>
        <label>2</label>
    </ligand>
</feature>
<dbReference type="InterPro" id="IPR036264">
    <property type="entry name" value="Bact_exopeptidase_dim_dom"/>
</dbReference>